<dbReference type="EMBL" id="CAADFN010000025">
    <property type="protein sequence ID" value="VFK16666.1"/>
    <property type="molecule type" value="Genomic_DNA"/>
</dbReference>
<dbReference type="AlphaFoldDB" id="A0A450WI12"/>
<reference evidence="1" key="1">
    <citation type="submission" date="2019-02" db="EMBL/GenBank/DDBJ databases">
        <authorList>
            <person name="Gruber-Vodicka R. H."/>
            <person name="Seah K. B. B."/>
        </authorList>
    </citation>
    <scope>NUCLEOTIDE SEQUENCE</scope>
    <source>
        <strain evidence="1">BECK_BY7</strain>
    </source>
</reference>
<organism evidence="1">
    <name type="scientific">Candidatus Kentrum sp. LFY</name>
    <dbReference type="NCBI Taxonomy" id="2126342"/>
    <lineage>
        <taxon>Bacteria</taxon>
        <taxon>Pseudomonadati</taxon>
        <taxon>Pseudomonadota</taxon>
        <taxon>Gammaproteobacteria</taxon>
        <taxon>Candidatus Kentrum</taxon>
    </lineage>
</organism>
<sequence>MPHESIPFRLSRHPGSIIKTPCIGPMLEQLSSTVFVHNPFFKVQHLITEFFEFRREFHGAVVIGQISLVHFDNQGLHGSNILPHEKGFHQRLSDVIDLSAPILAFGVRKEGNGFECVRFRRNVYERIIGRLPNHVEFCFDQYARPFPDCPPDNAFSAVSDNLLFHDMETFIHWFANNRLDRYGKG</sequence>
<protein>
    <submittedName>
        <fullName evidence="1">Uncharacterized protein</fullName>
    </submittedName>
</protein>
<evidence type="ECO:0000313" key="1">
    <source>
        <dbReference type="EMBL" id="VFK16666.1"/>
    </source>
</evidence>
<proteinExistence type="predicted"/>
<gene>
    <name evidence="1" type="ORF">BECKLFY1418C_GA0070996_102515</name>
</gene>
<accession>A0A450WI12</accession>
<name>A0A450WI12_9GAMM</name>